<evidence type="ECO:0000313" key="7">
    <source>
        <dbReference type="Proteomes" id="UP000285523"/>
    </source>
</evidence>
<dbReference type="AlphaFoldDB" id="A0A418VQR3"/>
<dbReference type="PANTHER" id="PTHR30055">
    <property type="entry name" value="HTH-TYPE TRANSCRIPTIONAL REGULATOR RUTR"/>
    <property type="match status" value="1"/>
</dbReference>
<feature type="DNA-binding region" description="H-T-H motif" evidence="4">
    <location>
        <begin position="40"/>
        <end position="59"/>
    </location>
</feature>
<dbReference type="GO" id="GO:0003700">
    <property type="term" value="F:DNA-binding transcription factor activity"/>
    <property type="evidence" value="ECO:0007669"/>
    <property type="project" value="TreeGrafter"/>
</dbReference>
<evidence type="ECO:0000256" key="3">
    <source>
        <dbReference type="ARBA" id="ARBA00023163"/>
    </source>
</evidence>
<keyword evidence="1" id="KW-0805">Transcription regulation</keyword>
<accession>A0A418VQR3</accession>
<dbReference type="InterPro" id="IPR023772">
    <property type="entry name" value="DNA-bd_HTH_TetR-type_CS"/>
</dbReference>
<dbReference type="InterPro" id="IPR001647">
    <property type="entry name" value="HTH_TetR"/>
</dbReference>
<dbReference type="Proteomes" id="UP000285523">
    <property type="component" value="Unassembled WGS sequence"/>
</dbReference>
<dbReference type="PROSITE" id="PS01081">
    <property type="entry name" value="HTH_TETR_1"/>
    <property type="match status" value="1"/>
</dbReference>
<dbReference type="SUPFAM" id="SSF46689">
    <property type="entry name" value="Homeodomain-like"/>
    <property type="match status" value="1"/>
</dbReference>
<evidence type="ECO:0000256" key="4">
    <source>
        <dbReference type="PROSITE-ProRule" id="PRU00335"/>
    </source>
</evidence>
<evidence type="ECO:0000256" key="1">
    <source>
        <dbReference type="ARBA" id="ARBA00023015"/>
    </source>
</evidence>
<evidence type="ECO:0000259" key="5">
    <source>
        <dbReference type="PROSITE" id="PS50977"/>
    </source>
</evidence>
<dbReference type="PANTHER" id="PTHR30055:SF238">
    <property type="entry name" value="MYCOFACTOCIN BIOSYNTHESIS TRANSCRIPTIONAL REGULATOR MFTR-RELATED"/>
    <property type="match status" value="1"/>
</dbReference>
<dbReference type="RefSeq" id="WP_119854573.1">
    <property type="nucleotide sequence ID" value="NZ_QYYD01000001.1"/>
</dbReference>
<dbReference type="EMBL" id="QYYD01000001">
    <property type="protein sequence ID" value="RJF78673.1"/>
    <property type="molecule type" value="Genomic_DNA"/>
</dbReference>
<dbReference type="OrthoDB" id="9811084at2"/>
<keyword evidence="3" id="KW-0804">Transcription</keyword>
<keyword evidence="2 4" id="KW-0238">DNA-binding</keyword>
<dbReference type="PRINTS" id="PR00455">
    <property type="entry name" value="HTHTETR"/>
</dbReference>
<organism evidence="6 7">
    <name type="scientific">Rhodopseudomonas palustris</name>
    <dbReference type="NCBI Taxonomy" id="1076"/>
    <lineage>
        <taxon>Bacteria</taxon>
        <taxon>Pseudomonadati</taxon>
        <taxon>Pseudomonadota</taxon>
        <taxon>Alphaproteobacteria</taxon>
        <taxon>Hyphomicrobiales</taxon>
        <taxon>Nitrobacteraceae</taxon>
        <taxon>Rhodopseudomonas</taxon>
    </lineage>
</organism>
<evidence type="ECO:0000313" key="6">
    <source>
        <dbReference type="EMBL" id="RJF78673.1"/>
    </source>
</evidence>
<reference evidence="6 7" key="1">
    <citation type="submission" date="2018-09" db="EMBL/GenBank/DDBJ databases">
        <title>Draft genome sequence of Rhodopseudomonas palustris 2.1.18.</title>
        <authorList>
            <person name="Robertson S.L."/>
            <person name="Meyer T.E."/>
            <person name="Kyndt J.A."/>
        </authorList>
    </citation>
    <scope>NUCLEOTIDE SEQUENCE [LARGE SCALE GENOMIC DNA]</scope>
    <source>
        <strain evidence="6 7">2.1.18</strain>
    </source>
</reference>
<dbReference type="PROSITE" id="PS50977">
    <property type="entry name" value="HTH_TETR_2"/>
    <property type="match status" value="1"/>
</dbReference>
<dbReference type="Pfam" id="PF00440">
    <property type="entry name" value="TetR_N"/>
    <property type="match status" value="1"/>
</dbReference>
<dbReference type="InterPro" id="IPR009057">
    <property type="entry name" value="Homeodomain-like_sf"/>
</dbReference>
<dbReference type="Gene3D" id="1.10.357.10">
    <property type="entry name" value="Tetracycline Repressor, domain 2"/>
    <property type="match status" value="1"/>
</dbReference>
<comment type="caution">
    <text evidence="6">The sequence shown here is derived from an EMBL/GenBank/DDBJ whole genome shotgun (WGS) entry which is preliminary data.</text>
</comment>
<gene>
    <name evidence="6" type="ORF">D4Q52_00425</name>
</gene>
<protein>
    <submittedName>
        <fullName evidence="6">TetR family transcriptional regulator</fullName>
    </submittedName>
</protein>
<feature type="domain" description="HTH tetR-type" evidence="5">
    <location>
        <begin position="17"/>
        <end position="77"/>
    </location>
</feature>
<evidence type="ECO:0000256" key="2">
    <source>
        <dbReference type="ARBA" id="ARBA00023125"/>
    </source>
</evidence>
<name>A0A418VQR3_RHOPL</name>
<proteinExistence type="predicted"/>
<dbReference type="GO" id="GO:0000976">
    <property type="term" value="F:transcription cis-regulatory region binding"/>
    <property type="evidence" value="ECO:0007669"/>
    <property type="project" value="TreeGrafter"/>
</dbReference>
<dbReference type="InterPro" id="IPR050109">
    <property type="entry name" value="HTH-type_TetR-like_transc_reg"/>
</dbReference>
<sequence>MAGDDNKDIGLRERKRRETLARITETGVSLFLSKGYDSTTLEMVAEAAGISRRTFFYYFKSKEEIILAWQSNFTSLIREAILAQPSDIPPLAVVENALRHLVIGFDPKQSIALDSVLRKNETLRAARNAKYIAQEQAVFEALCEKWPQPKRRNSLRFVAMLSIGAFRLAIDAWSEDNGRRPPLHHLREAFASLRHAL</sequence>